<dbReference type="Proteomes" id="UP001515660">
    <property type="component" value="Unassembled WGS sequence"/>
</dbReference>
<evidence type="ECO:0008006" key="3">
    <source>
        <dbReference type="Google" id="ProtNLM"/>
    </source>
</evidence>
<reference evidence="1 2" key="1">
    <citation type="journal article" date="2022" name="Microorganisms">
        <title>Genome Sequence and Characterization of a Xanthorhodopsin-Containing, Aerobic Anoxygenic Phototrophic Rhodobacter Species, Isolated from Mesophilic Conditions at Yellowstone National Park.</title>
        <authorList>
            <person name="Kyndt J.A."/>
            <person name="Robertson S."/>
            <person name="Shoffstall I.B."/>
            <person name="Ramaley R.F."/>
            <person name="Meyer T.E."/>
        </authorList>
    </citation>
    <scope>NUCLEOTIDE SEQUENCE [LARGE SCALE GENOMIC DNA]</scope>
    <source>
        <strain evidence="1 2">M37P</strain>
    </source>
</reference>
<accession>A0ABX0G7C5</accession>
<sequence>MNRHRDIARLAQLAQMVLDHRLLHLRRSAAQLDQSRAQLSAVNQAPHAVDLEPILSSKVGLDYERWADVRRSELNLVIARQTADWLDARDAARTAFGRVQALQALSSRKR</sequence>
<gene>
    <name evidence="1" type="ORF">G8O29_07825</name>
</gene>
<keyword evidence="2" id="KW-1185">Reference proteome</keyword>
<proteinExistence type="predicted"/>
<dbReference type="EMBL" id="JAANHS010000004">
    <property type="protein sequence ID" value="NHB76651.1"/>
    <property type="molecule type" value="Genomic_DNA"/>
</dbReference>
<name>A0ABX0G7C5_9RHOB</name>
<dbReference type="RefSeq" id="WP_166402680.1">
    <property type="nucleotide sequence ID" value="NZ_JAANHS010000004.1"/>
</dbReference>
<evidence type="ECO:0000313" key="2">
    <source>
        <dbReference type="Proteomes" id="UP001515660"/>
    </source>
</evidence>
<organism evidence="1 2">
    <name type="scientific">Rhodobacter calidifons</name>
    <dbReference type="NCBI Taxonomy" id="2715277"/>
    <lineage>
        <taxon>Bacteria</taxon>
        <taxon>Pseudomonadati</taxon>
        <taxon>Pseudomonadota</taxon>
        <taxon>Alphaproteobacteria</taxon>
        <taxon>Rhodobacterales</taxon>
        <taxon>Rhodobacter group</taxon>
        <taxon>Rhodobacter</taxon>
    </lineage>
</organism>
<protein>
    <recommendedName>
        <fullName evidence="3">Outer membrane efflux protein</fullName>
    </recommendedName>
</protein>
<comment type="caution">
    <text evidence="1">The sequence shown here is derived from an EMBL/GenBank/DDBJ whole genome shotgun (WGS) entry which is preliminary data.</text>
</comment>
<evidence type="ECO:0000313" key="1">
    <source>
        <dbReference type="EMBL" id="NHB76651.1"/>
    </source>
</evidence>